<accession>A0ABP7DBU5</accession>
<feature type="domain" description="Phosphoserine phosphatase RsbU N-terminal" evidence="1">
    <location>
        <begin position="12"/>
        <end position="90"/>
    </location>
</feature>
<dbReference type="InterPro" id="IPR017944">
    <property type="entry name" value="KaiA/RbsU_helical_domain_sf"/>
</dbReference>
<gene>
    <name evidence="2" type="ORF">GCM10022204_18950</name>
</gene>
<protein>
    <recommendedName>
        <fullName evidence="1">Phosphoserine phosphatase RsbU N-terminal domain-containing protein</fullName>
    </recommendedName>
</protein>
<evidence type="ECO:0000313" key="3">
    <source>
        <dbReference type="Proteomes" id="UP001500051"/>
    </source>
</evidence>
<dbReference type="EMBL" id="BAAAYX010000004">
    <property type="protein sequence ID" value="GAA3702165.1"/>
    <property type="molecule type" value="Genomic_DNA"/>
</dbReference>
<dbReference type="Pfam" id="PF08673">
    <property type="entry name" value="RsbU_N"/>
    <property type="match status" value="1"/>
</dbReference>
<reference evidence="3" key="1">
    <citation type="journal article" date="2019" name="Int. J. Syst. Evol. Microbiol.">
        <title>The Global Catalogue of Microorganisms (GCM) 10K type strain sequencing project: providing services to taxonomists for standard genome sequencing and annotation.</title>
        <authorList>
            <consortium name="The Broad Institute Genomics Platform"/>
            <consortium name="The Broad Institute Genome Sequencing Center for Infectious Disease"/>
            <person name="Wu L."/>
            <person name="Ma J."/>
        </authorList>
    </citation>
    <scope>NUCLEOTIDE SEQUENCE [LARGE SCALE GENOMIC DNA]</scope>
    <source>
        <strain evidence="3">JCM 16548</strain>
    </source>
</reference>
<sequence>MTVNDLDQLRRSYRAAFLHCLTATDERALLTGYDIGRAAVVARLSLLDVAQTHHQLLAEVLRTSPTNEVEKITQSASDFFVEVLAAFDMAQRVLPLTPGDPQRER</sequence>
<dbReference type="Gene3D" id="1.10.1240.30">
    <property type="entry name" value="KaiA/RbsU domain"/>
    <property type="match status" value="1"/>
</dbReference>
<evidence type="ECO:0000313" key="2">
    <source>
        <dbReference type="EMBL" id="GAA3702165.1"/>
    </source>
</evidence>
<evidence type="ECO:0000259" key="1">
    <source>
        <dbReference type="Pfam" id="PF08673"/>
    </source>
</evidence>
<comment type="caution">
    <text evidence="2">The sequence shown here is derived from an EMBL/GenBank/DDBJ whole genome shotgun (WGS) entry which is preliminary data.</text>
</comment>
<proteinExistence type="predicted"/>
<name>A0ABP7DBU5_9ACTN</name>
<dbReference type="Proteomes" id="UP001500051">
    <property type="component" value="Unassembled WGS sequence"/>
</dbReference>
<dbReference type="InterPro" id="IPR014787">
    <property type="entry name" value="PSer_Pase_RsbU_N"/>
</dbReference>
<organism evidence="2 3">
    <name type="scientific">Microlunatus aurantiacus</name>
    <dbReference type="NCBI Taxonomy" id="446786"/>
    <lineage>
        <taxon>Bacteria</taxon>
        <taxon>Bacillati</taxon>
        <taxon>Actinomycetota</taxon>
        <taxon>Actinomycetes</taxon>
        <taxon>Propionibacteriales</taxon>
        <taxon>Propionibacteriaceae</taxon>
        <taxon>Microlunatus</taxon>
    </lineage>
</organism>
<keyword evidence="3" id="KW-1185">Reference proteome</keyword>
<dbReference type="RefSeq" id="WP_344812080.1">
    <property type="nucleotide sequence ID" value="NZ_BAAAYX010000004.1"/>
</dbReference>